<dbReference type="AlphaFoldDB" id="A0A7C9PEC7"/>
<reference evidence="1 2" key="1">
    <citation type="submission" date="2020-02" db="EMBL/GenBank/DDBJ databases">
        <title>Ideonella bacterium strain TBM-1.</title>
        <authorList>
            <person name="Chen W.-M."/>
        </authorList>
    </citation>
    <scope>NUCLEOTIDE SEQUENCE [LARGE SCALE GENOMIC DNA]</scope>
    <source>
        <strain evidence="1 2">TBM-1</strain>
    </source>
</reference>
<comment type="caution">
    <text evidence="1">The sequence shown here is derived from an EMBL/GenBank/DDBJ whole genome shotgun (WGS) entry which is preliminary data.</text>
</comment>
<gene>
    <name evidence="1" type="ORF">G3A44_00750</name>
</gene>
<name>A0A7C9PEC7_9BURK</name>
<dbReference type="Proteomes" id="UP000484255">
    <property type="component" value="Unassembled WGS sequence"/>
</dbReference>
<dbReference type="EMBL" id="JAAGOH010000001">
    <property type="protein sequence ID" value="NDY89716.1"/>
    <property type="molecule type" value="Genomic_DNA"/>
</dbReference>
<organism evidence="1 2">
    <name type="scientific">Ideonella livida</name>
    <dbReference type="NCBI Taxonomy" id="2707176"/>
    <lineage>
        <taxon>Bacteria</taxon>
        <taxon>Pseudomonadati</taxon>
        <taxon>Pseudomonadota</taxon>
        <taxon>Betaproteobacteria</taxon>
        <taxon>Burkholderiales</taxon>
        <taxon>Sphaerotilaceae</taxon>
        <taxon>Ideonella</taxon>
    </lineage>
</organism>
<protein>
    <submittedName>
        <fullName evidence="1">Uncharacterized protein</fullName>
    </submittedName>
</protein>
<accession>A0A7C9PEC7</accession>
<sequence length="69" mass="7345">MAELISLPDGDWLGDHSESAWRELLESRGGCSCCTSPPCSNCTDPPTEQELNAVGFTYEPVGNQEAANG</sequence>
<keyword evidence="2" id="KW-1185">Reference proteome</keyword>
<evidence type="ECO:0000313" key="2">
    <source>
        <dbReference type="Proteomes" id="UP000484255"/>
    </source>
</evidence>
<dbReference type="RefSeq" id="WP_163455570.1">
    <property type="nucleotide sequence ID" value="NZ_JAAGOH010000001.1"/>
</dbReference>
<proteinExistence type="predicted"/>
<evidence type="ECO:0000313" key="1">
    <source>
        <dbReference type="EMBL" id="NDY89716.1"/>
    </source>
</evidence>